<dbReference type="GO" id="GO:0005524">
    <property type="term" value="F:ATP binding"/>
    <property type="evidence" value="ECO:0007669"/>
    <property type="project" value="UniProtKB-UniRule"/>
</dbReference>
<keyword evidence="2 9" id="KW-0132">Cell division</keyword>
<dbReference type="InterPro" id="IPR036565">
    <property type="entry name" value="Mur-like_cat_sf"/>
</dbReference>
<evidence type="ECO:0000256" key="2">
    <source>
        <dbReference type="ARBA" id="ARBA00022618"/>
    </source>
</evidence>
<dbReference type="InterPro" id="IPR013221">
    <property type="entry name" value="Mur_ligase_cen"/>
</dbReference>
<dbReference type="GO" id="GO:0009252">
    <property type="term" value="P:peptidoglycan biosynthetic process"/>
    <property type="evidence" value="ECO:0007669"/>
    <property type="project" value="UniProtKB-UniRule"/>
</dbReference>
<evidence type="ECO:0000313" key="14">
    <source>
        <dbReference type="Proteomes" id="UP000306317"/>
    </source>
</evidence>
<comment type="similarity">
    <text evidence="9">Belongs to the MurCDEF family. Mpl subfamily.</text>
</comment>
<keyword evidence="8 9" id="KW-0961">Cell wall biogenesis/degradation</keyword>
<comment type="catalytic activity">
    <reaction evidence="9">
        <text>UDP-N-acetyl-alpha-D-muramate + L-alanyl-gamma-D-glutamyl-meso-2,6-diaminopimelate + ATP = UDP-N-acetyl-alpha-D-muramoyl-L-alanyl-gamma-D-glutamyl-meso-2,6-diaminopimelate + ADP + phosphate + H(+)</text>
        <dbReference type="Rhea" id="RHEA:29563"/>
        <dbReference type="ChEBI" id="CHEBI:15378"/>
        <dbReference type="ChEBI" id="CHEBI:30616"/>
        <dbReference type="ChEBI" id="CHEBI:43474"/>
        <dbReference type="ChEBI" id="CHEBI:61401"/>
        <dbReference type="ChEBI" id="CHEBI:70757"/>
        <dbReference type="ChEBI" id="CHEBI:83905"/>
        <dbReference type="ChEBI" id="CHEBI:456216"/>
        <dbReference type="EC" id="6.3.2.45"/>
    </reaction>
</comment>
<dbReference type="EC" id="6.3.2.45" evidence="9"/>
<keyword evidence="6 9" id="KW-0573">Peptidoglycan synthesis</keyword>
<dbReference type="Gene3D" id="3.90.190.20">
    <property type="entry name" value="Mur ligase, C-terminal domain"/>
    <property type="match status" value="1"/>
</dbReference>
<keyword evidence="1 9" id="KW-0436">Ligase</keyword>
<keyword evidence="9" id="KW-0460">Magnesium</keyword>
<dbReference type="Pfam" id="PF08245">
    <property type="entry name" value="Mur_ligase_M"/>
    <property type="match status" value="1"/>
</dbReference>
<dbReference type="InterPro" id="IPR050061">
    <property type="entry name" value="MurCDEF_pg_biosynth"/>
</dbReference>
<dbReference type="AlphaFoldDB" id="A0A4V6RR79"/>
<dbReference type="Gene3D" id="3.40.50.720">
    <property type="entry name" value="NAD(P)-binding Rossmann-like Domain"/>
    <property type="match status" value="1"/>
</dbReference>
<dbReference type="EMBL" id="MWIO01000016">
    <property type="protein sequence ID" value="THD08441.1"/>
    <property type="molecule type" value="Genomic_DNA"/>
</dbReference>
<accession>A0A4V6RR79</accession>
<evidence type="ECO:0000256" key="9">
    <source>
        <dbReference type="HAMAP-Rule" id="MF_02020"/>
    </source>
</evidence>
<keyword evidence="3 9" id="KW-0547">Nucleotide-binding</keyword>
<comment type="function">
    <text evidence="9">Reutilizes the intact tripeptide L-alanyl-gamma-D-glutamyl-meso-diaminopimelate by linking it to UDP-N-acetylmuramate.</text>
</comment>
<sequence length="481" mass="50905">MRLHILGICGTFMGGVAALARELGHAVEGSDANVYPPMSTQLEALGIGLMSGYAAEHLQPAPDLVVVGNAMSRGNPAVEYMLDARLRYISGPQWLGETVLAGRDVLAVAGTHGKTTTTSLLAHLLGSAGMAPGFLVGGVPGNFGVSARLGGKQAYASPEPSSGAARHLLPRGEGSVVPPAAAPFVIEADEYDTAFFDKRSKFVHYRPRIAILNNLEYDHADIFPDVAAIQRQFHHLVRTVPGNGRLIVNAHDERLAEVLAMGCWTPVETFGIGRGDWQATLIEADGSAFAVQRAGERLGEVRWSLLGNHSVMNALAALAAATAAGADPRALLPAFTSFESVKRRMELVGEVNGVRVYDDFAHHPTAIATTLAGLRAKVSGARILVALEPRSNSMRQGAHAAALAPSLVDADRVLFLQRAELPWDAGAVISALDGHGTAVPTVDALMAELHRQVRPGDQVVFMSNGGFEAAPRRFVERLRGA</sequence>
<dbReference type="RefSeq" id="WP_136257813.1">
    <property type="nucleotide sequence ID" value="NZ_MWIO01000016.1"/>
</dbReference>
<organism evidence="13 14">
    <name type="scientific">Rhodanobacter lindaniclasticus</name>
    <dbReference type="NCBI Taxonomy" id="75310"/>
    <lineage>
        <taxon>Bacteria</taxon>
        <taxon>Pseudomonadati</taxon>
        <taxon>Pseudomonadota</taxon>
        <taxon>Gammaproteobacteria</taxon>
        <taxon>Lysobacterales</taxon>
        <taxon>Rhodanobacteraceae</taxon>
        <taxon>Rhodanobacter</taxon>
    </lineage>
</organism>
<proteinExistence type="inferred from homology"/>
<comment type="pathway">
    <text evidence="9">Cell wall biogenesis; peptidoglycan recycling.</text>
</comment>
<evidence type="ECO:0000259" key="11">
    <source>
        <dbReference type="Pfam" id="PF02875"/>
    </source>
</evidence>
<evidence type="ECO:0000256" key="4">
    <source>
        <dbReference type="ARBA" id="ARBA00022840"/>
    </source>
</evidence>
<dbReference type="NCBIfam" id="TIGR01081">
    <property type="entry name" value="mpl"/>
    <property type="match status" value="1"/>
</dbReference>
<evidence type="ECO:0000259" key="12">
    <source>
        <dbReference type="Pfam" id="PF08245"/>
    </source>
</evidence>
<dbReference type="SUPFAM" id="SSF53623">
    <property type="entry name" value="MurD-like peptide ligases, catalytic domain"/>
    <property type="match status" value="1"/>
</dbReference>
<dbReference type="GO" id="GO:0106418">
    <property type="term" value="F:UDP-N-acetylmuramate-L-alanyl-gamma-D-glutamyl-meso-2,6-diaminoheptanedioate ligase activity"/>
    <property type="evidence" value="ECO:0007669"/>
    <property type="project" value="UniProtKB-EC"/>
</dbReference>
<dbReference type="InterPro" id="IPR004101">
    <property type="entry name" value="Mur_ligase_C"/>
</dbReference>
<evidence type="ECO:0000256" key="1">
    <source>
        <dbReference type="ARBA" id="ARBA00022598"/>
    </source>
</evidence>
<keyword evidence="14" id="KW-1185">Reference proteome</keyword>
<dbReference type="OrthoDB" id="9804126at2"/>
<keyword evidence="5 9" id="KW-0133">Cell shape</keyword>
<keyword evidence="7 9" id="KW-0131">Cell cycle</keyword>
<evidence type="ECO:0000256" key="5">
    <source>
        <dbReference type="ARBA" id="ARBA00022960"/>
    </source>
</evidence>
<dbReference type="Pfam" id="PF02875">
    <property type="entry name" value="Mur_ligase_C"/>
    <property type="match status" value="1"/>
</dbReference>
<dbReference type="Gene3D" id="3.40.1190.10">
    <property type="entry name" value="Mur-like, catalytic domain"/>
    <property type="match status" value="1"/>
</dbReference>
<gene>
    <name evidence="9" type="primary">mpl</name>
    <name evidence="13" type="ORF">B1991_06035</name>
</gene>
<comment type="cofactor">
    <cofactor evidence="9">
        <name>Mg(2+)</name>
        <dbReference type="ChEBI" id="CHEBI:18420"/>
    </cofactor>
</comment>
<feature type="domain" description="Mur ligase N-terminal catalytic" evidence="10">
    <location>
        <begin position="3"/>
        <end position="99"/>
    </location>
</feature>
<dbReference type="SUPFAM" id="SSF51984">
    <property type="entry name" value="MurCD N-terminal domain"/>
    <property type="match status" value="1"/>
</dbReference>
<dbReference type="HAMAP" id="MF_02020">
    <property type="entry name" value="Mpl"/>
    <property type="match status" value="1"/>
</dbReference>
<dbReference type="GO" id="GO:0071555">
    <property type="term" value="P:cell wall organization"/>
    <property type="evidence" value="ECO:0007669"/>
    <property type="project" value="UniProtKB-KW"/>
</dbReference>
<reference evidence="13 14" key="1">
    <citation type="submission" date="2017-02" db="EMBL/GenBank/DDBJ databases">
        <title>Whole genome sequencing of Rhodanobacter lindaniclasticus DSM 17932.</title>
        <authorList>
            <person name="Kumar S."/>
            <person name="Patil P."/>
            <person name="Patil P.B."/>
        </authorList>
    </citation>
    <scope>NUCLEOTIDE SEQUENCE [LARGE SCALE GENOMIC DNA]</scope>
    <source>
        <strain evidence="13 14">DSM 17932</strain>
    </source>
</reference>
<feature type="binding site" evidence="9">
    <location>
        <begin position="110"/>
        <end position="116"/>
    </location>
    <ligand>
        <name>ATP</name>
        <dbReference type="ChEBI" id="CHEBI:30616"/>
    </ligand>
</feature>
<dbReference type="PANTHER" id="PTHR43445">
    <property type="entry name" value="UDP-N-ACETYLMURAMATE--L-ALANINE LIGASE-RELATED"/>
    <property type="match status" value="1"/>
</dbReference>
<dbReference type="InterPro" id="IPR036615">
    <property type="entry name" value="Mur_ligase_C_dom_sf"/>
</dbReference>
<dbReference type="GO" id="GO:0009254">
    <property type="term" value="P:peptidoglycan turnover"/>
    <property type="evidence" value="ECO:0007669"/>
    <property type="project" value="UniProtKB-UniRule"/>
</dbReference>
<dbReference type="GO" id="GO:0008360">
    <property type="term" value="P:regulation of cell shape"/>
    <property type="evidence" value="ECO:0007669"/>
    <property type="project" value="UniProtKB-KW"/>
</dbReference>
<evidence type="ECO:0000256" key="8">
    <source>
        <dbReference type="ARBA" id="ARBA00023316"/>
    </source>
</evidence>
<evidence type="ECO:0000313" key="13">
    <source>
        <dbReference type="EMBL" id="THD08441.1"/>
    </source>
</evidence>
<evidence type="ECO:0000256" key="6">
    <source>
        <dbReference type="ARBA" id="ARBA00022984"/>
    </source>
</evidence>
<dbReference type="InterPro" id="IPR000713">
    <property type="entry name" value="Mur_ligase_N"/>
</dbReference>
<protein>
    <recommendedName>
        <fullName evidence="9">UDP-N-acetylmuramate--L-alanyl-gamma-D-glutamyl-meso-2,6-diaminoheptandioate ligase</fullName>
        <ecNumber evidence="9">6.3.2.45</ecNumber>
    </recommendedName>
    <alternativeName>
        <fullName evidence="9">Murein peptide ligase</fullName>
    </alternativeName>
    <alternativeName>
        <fullName evidence="9">UDP-N-acetylmuramate:L-alanyl-gamma-D-glutamyl-meso-diaminopimelate ligase</fullName>
    </alternativeName>
</protein>
<evidence type="ECO:0000259" key="10">
    <source>
        <dbReference type="Pfam" id="PF01225"/>
    </source>
</evidence>
<dbReference type="Pfam" id="PF01225">
    <property type="entry name" value="Mur_ligase"/>
    <property type="match status" value="1"/>
</dbReference>
<dbReference type="InterPro" id="IPR005757">
    <property type="entry name" value="Mpl"/>
</dbReference>
<dbReference type="Proteomes" id="UP000306317">
    <property type="component" value="Unassembled WGS sequence"/>
</dbReference>
<dbReference type="SUPFAM" id="SSF53244">
    <property type="entry name" value="MurD-like peptide ligases, peptide-binding domain"/>
    <property type="match status" value="1"/>
</dbReference>
<dbReference type="PANTHER" id="PTHR43445:SF5">
    <property type="entry name" value="UDP-N-ACETYLMURAMATE--L-ALANYL-GAMMA-D-GLUTAMYL-MESO-2,6-DIAMINOHEPTANDIOATE LIGASE"/>
    <property type="match status" value="1"/>
</dbReference>
<dbReference type="GO" id="GO:0051301">
    <property type="term" value="P:cell division"/>
    <property type="evidence" value="ECO:0007669"/>
    <property type="project" value="UniProtKB-KW"/>
</dbReference>
<evidence type="ECO:0000256" key="7">
    <source>
        <dbReference type="ARBA" id="ARBA00023306"/>
    </source>
</evidence>
<name>A0A4V6RR79_9GAMM</name>
<keyword evidence="4 9" id="KW-0067">ATP-binding</keyword>
<feature type="domain" description="Mur ligase C-terminal" evidence="11">
    <location>
        <begin position="343"/>
        <end position="465"/>
    </location>
</feature>
<evidence type="ECO:0000256" key="3">
    <source>
        <dbReference type="ARBA" id="ARBA00022741"/>
    </source>
</evidence>
<feature type="domain" description="Mur ligase central" evidence="12">
    <location>
        <begin position="108"/>
        <end position="321"/>
    </location>
</feature>
<comment type="caution">
    <text evidence="13">The sequence shown here is derived from an EMBL/GenBank/DDBJ whole genome shotgun (WGS) entry which is preliminary data.</text>
</comment>
<dbReference type="UniPathway" id="UPA00544"/>